<dbReference type="GeneID" id="136820087"/>
<name>A0A7M5WVT9_9CNID</name>
<dbReference type="GO" id="GO:0016208">
    <property type="term" value="F:AMP binding"/>
    <property type="evidence" value="ECO:0007669"/>
    <property type="project" value="TreeGrafter"/>
</dbReference>
<evidence type="ECO:0000256" key="6">
    <source>
        <dbReference type="SAM" id="MobiDB-lite"/>
    </source>
</evidence>
<dbReference type="GO" id="GO:0005737">
    <property type="term" value="C:cytoplasm"/>
    <property type="evidence" value="ECO:0007669"/>
    <property type="project" value="TreeGrafter"/>
</dbReference>
<evidence type="ECO:0000256" key="3">
    <source>
        <dbReference type="ARBA" id="ARBA00023122"/>
    </source>
</evidence>
<feature type="domain" description="CBS" evidence="7">
    <location>
        <begin position="237"/>
        <end position="295"/>
    </location>
</feature>
<dbReference type="CDD" id="cd04618">
    <property type="entry name" value="CBS_euAMPK_gamma-like_repeat1"/>
    <property type="match status" value="1"/>
</dbReference>
<dbReference type="Proteomes" id="UP000594262">
    <property type="component" value="Unplaced"/>
</dbReference>
<dbReference type="CDD" id="cd04641">
    <property type="entry name" value="CBS_euAMPK_gamma-like_repeat2"/>
    <property type="match status" value="1"/>
</dbReference>
<evidence type="ECO:0000256" key="4">
    <source>
        <dbReference type="ARBA" id="ARBA00025878"/>
    </source>
</evidence>
<feature type="region of interest" description="Disordered" evidence="6">
    <location>
        <begin position="1"/>
        <end position="114"/>
    </location>
</feature>
<proteinExistence type="inferred from homology"/>
<reference evidence="8" key="1">
    <citation type="submission" date="2021-01" db="UniProtKB">
        <authorList>
            <consortium name="EnsemblMetazoa"/>
        </authorList>
    </citation>
    <scope>IDENTIFICATION</scope>
</reference>
<comment type="similarity">
    <text evidence="1">Belongs to the 5'-AMP-activated protein kinase gamma subunit family.</text>
</comment>
<evidence type="ECO:0000256" key="5">
    <source>
        <dbReference type="PROSITE-ProRule" id="PRU00703"/>
    </source>
</evidence>
<dbReference type="PANTHER" id="PTHR13780:SF35">
    <property type="entry name" value="LD22662P"/>
    <property type="match status" value="1"/>
</dbReference>
<protein>
    <recommendedName>
        <fullName evidence="7">CBS domain-containing protein</fullName>
    </recommendedName>
</protein>
<feature type="domain" description="CBS" evidence="7">
    <location>
        <begin position="310"/>
        <end position="372"/>
    </location>
</feature>
<feature type="domain" description="CBS" evidence="7">
    <location>
        <begin position="382"/>
        <end position="442"/>
    </location>
</feature>
<dbReference type="InterPro" id="IPR046342">
    <property type="entry name" value="CBS_dom_sf"/>
</dbReference>
<dbReference type="Pfam" id="PF00571">
    <property type="entry name" value="CBS"/>
    <property type="match status" value="4"/>
</dbReference>
<dbReference type="OrthoDB" id="449052at2759"/>
<comment type="subunit">
    <text evidence="4">AMPK is a heterotrimer of an alpha catalytic subunit (PRKAA1 or PRKAA2), a beta (PRKAB1 or PRKAB2) and a gamma non-catalytic subunits (PRKAG1, PRKAG2 or PRKAG3). Interacts with FNIP1 and FNIP2.</text>
</comment>
<dbReference type="GO" id="GO:0019887">
    <property type="term" value="F:protein kinase regulator activity"/>
    <property type="evidence" value="ECO:0007669"/>
    <property type="project" value="TreeGrafter"/>
</dbReference>
<evidence type="ECO:0000313" key="8">
    <source>
        <dbReference type="EnsemblMetazoa" id="CLYHEMP013908.1"/>
    </source>
</evidence>
<dbReference type="GO" id="GO:0031588">
    <property type="term" value="C:nucleotide-activated protein kinase complex"/>
    <property type="evidence" value="ECO:0007669"/>
    <property type="project" value="TreeGrafter"/>
</dbReference>
<keyword evidence="3 5" id="KW-0129">CBS domain</keyword>
<feature type="compositionally biased region" description="Polar residues" evidence="6">
    <location>
        <begin position="77"/>
        <end position="88"/>
    </location>
</feature>
<keyword evidence="2" id="KW-0677">Repeat</keyword>
<evidence type="ECO:0000256" key="2">
    <source>
        <dbReference type="ARBA" id="ARBA00022737"/>
    </source>
</evidence>
<evidence type="ECO:0000313" key="9">
    <source>
        <dbReference type="Proteomes" id="UP000594262"/>
    </source>
</evidence>
<dbReference type="InterPro" id="IPR050511">
    <property type="entry name" value="AMPK_gamma/SDS23_families"/>
</dbReference>
<feature type="domain" description="CBS" evidence="7">
    <location>
        <begin position="153"/>
        <end position="215"/>
    </location>
</feature>
<organism evidence="8 9">
    <name type="scientific">Clytia hemisphaerica</name>
    <dbReference type="NCBI Taxonomy" id="252671"/>
    <lineage>
        <taxon>Eukaryota</taxon>
        <taxon>Metazoa</taxon>
        <taxon>Cnidaria</taxon>
        <taxon>Hydrozoa</taxon>
        <taxon>Hydroidolina</taxon>
        <taxon>Leptothecata</taxon>
        <taxon>Obeliida</taxon>
        <taxon>Clytiidae</taxon>
        <taxon>Clytia</taxon>
    </lineage>
</organism>
<evidence type="ECO:0000256" key="1">
    <source>
        <dbReference type="ARBA" id="ARBA00006750"/>
    </source>
</evidence>
<dbReference type="InterPro" id="IPR000644">
    <property type="entry name" value="CBS_dom"/>
</dbReference>
<dbReference type="EnsemblMetazoa" id="CLYHEMT013908.1">
    <property type="protein sequence ID" value="CLYHEMP013908.1"/>
    <property type="gene ID" value="CLYHEMG013908"/>
</dbReference>
<dbReference type="SUPFAM" id="SSF54631">
    <property type="entry name" value="CBS-domain pair"/>
    <property type="match status" value="2"/>
</dbReference>
<dbReference type="RefSeq" id="XP_066932425.1">
    <property type="nucleotide sequence ID" value="XM_067076324.1"/>
</dbReference>
<dbReference type="GO" id="GO:0019901">
    <property type="term" value="F:protein kinase binding"/>
    <property type="evidence" value="ECO:0007669"/>
    <property type="project" value="TreeGrafter"/>
</dbReference>
<dbReference type="GO" id="GO:0005634">
    <property type="term" value="C:nucleus"/>
    <property type="evidence" value="ECO:0007669"/>
    <property type="project" value="TreeGrafter"/>
</dbReference>
<dbReference type="SMART" id="SM00116">
    <property type="entry name" value="CBS"/>
    <property type="match status" value="4"/>
</dbReference>
<dbReference type="Gene3D" id="3.10.580.10">
    <property type="entry name" value="CBS-domain"/>
    <property type="match status" value="2"/>
</dbReference>
<keyword evidence="9" id="KW-1185">Reference proteome</keyword>
<dbReference type="PANTHER" id="PTHR13780">
    <property type="entry name" value="AMP-ACTIVATED PROTEIN KINASE, GAMMA REGULATORY SUBUNIT"/>
    <property type="match status" value="1"/>
</dbReference>
<accession>A0A7M5WVT9</accession>
<sequence>MSTPDVMESRDDSMTDLSKVPETADEFAHPPPIKQNPPDEQKLPQYDGQDARMYSFSSDDNLHQQGESPSKLPKNMTPLNLHSYSVSPDNKYIDTRSFDSQSGDELTPRPKYSPIPNKDNILEIKCDDDDEINDDKNAYSYATFLKKHSCYDIIPNSSKIVVFDTRLKVKKAFFALVHNSIRSAPLWDSNEQDFVGMLTITDFINILIRYYKSPLEKMWELEEHQIETWRNLFKKNIHSTLLRISPTESLFTGVQTLMKNKIHRLPVIDEETGNAMYILTHKKILAYVYQHLDDLVMPDFLGKTIEEIGIGTYGDIATISPTAKLIEALNMFHERKVSALPVVGEDRKCVDIYSRFDVMNLAAERTYNNLDITVSEALSYRQVRVEGIHKCYPHETFYAIIDRIANAKVHRLIVEDSDHCIKGIVSLSDILRFLVDPPKMAESSVS</sequence>
<dbReference type="AlphaFoldDB" id="A0A7M5WVT9"/>
<dbReference type="PROSITE" id="PS51371">
    <property type="entry name" value="CBS"/>
    <property type="match status" value="4"/>
</dbReference>
<evidence type="ECO:0000259" key="7">
    <source>
        <dbReference type="PROSITE" id="PS51371"/>
    </source>
</evidence>
<feature type="compositionally biased region" description="Polar residues" evidence="6">
    <location>
        <begin position="55"/>
        <end position="68"/>
    </location>
</feature>